<dbReference type="PANTHER" id="PTHR31585">
    <property type="entry name" value="FOLATE-BIOPTERIN TRANSPORTER 1, CHLOROPLASTIC"/>
    <property type="match status" value="1"/>
</dbReference>
<dbReference type="PANTHER" id="PTHR31585:SF5">
    <property type="entry name" value="RNA-BINDING S4 DOMAIN-CONTAINING PROTEIN"/>
    <property type="match status" value="1"/>
</dbReference>
<keyword evidence="3" id="KW-0813">Transport</keyword>
<accession>A0AAD5LEN9</accession>
<evidence type="ECO:0000256" key="4">
    <source>
        <dbReference type="ARBA" id="ARBA00022692"/>
    </source>
</evidence>
<sequence length="542" mass="59507">MATGKTSLAVTDEDEEVVFMAQPTSRGPIRDADSILEAAPRGRFVAGEAFFNYAAFGSLREGLPAVSLGSSRYIGLAVNAVVAGFATTFYWAAVRPLLLHHIAVHHHERVETVDKLLEWPGTFSVFIGLLSDCFPILGLRRKSYMILGWVVSCIATLAIAITASISDDSGAFFGYFYCILIVIAAIAYQVSWIASLAMTVEYAQREHLYERGSLQSSYMLLNYTASSITLAIVPQLIIPQDDGTLTTHLSLPASCIVVAVSALLVIPFLANNLAEERCEPSGKVTLGGRVGELWNVLQQKVVYCIFFFLVGAVFLFSAEHEDVAAAMAYWSDVTTPKQRYIPLAMTVPKVISLIVWKVALINYDWRKVGAAGIFFYALCKLALRVPCVYDGVRADWYYFLWKALGELPQSWFELFVLVLPNEIAEIGREGVTIGLVNSFVMLISIAAGTLWDSLNDAVGIRIKAEDIAADSSKTRDNVMIAVVVYVVINVLGVATVWFLPSQKLDAQQLRAFGGYNKNARSVIVLGFVLLLAYDIMSSFGYL</sequence>
<keyword evidence="5 7" id="KW-1133">Transmembrane helix</keyword>
<feature type="transmembrane region" description="Helical" evidence="7">
    <location>
        <begin position="521"/>
        <end position="541"/>
    </location>
</feature>
<evidence type="ECO:0000256" key="1">
    <source>
        <dbReference type="ARBA" id="ARBA00004141"/>
    </source>
</evidence>
<keyword evidence="9" id="KW-1185">Reference proteome</keyword>
<feature type="transmembrane region" description="Helical" evidence="7">
    <location>
        <begin position="478"/>
        <end position="500"/>
    </location>
</feature>
<feature type="transmembrane region" description="Helical" evidence="7">
    <location>
        <begin position="73"/>
        <end position="93"/>
    </location>
</feature>
<dbReference type="AlphaFoldDB" id="A0AAD5LEN9"/>
<evidence type="ECO:0000313" key="9">
    <source>
        <dbReference type="Proteomes" id="UP001209570"/>
    </source>
</evidence>
<dbReference type="GO" id="GO:0016020">
    <property type="term" value="C:membrane"/>
    <property type="evidence" value="ECO:0007669"/>
    <property type="project" value="UniProtKB-SubCell"/>
</dbReference>
<evidence type="ECO:0000256" key="2">
    <source>
        <dbReference type="ARBA" id="ARBA00007015"/>
    </source>
</evidence>
<feature type="transmembrane region" description="Helical" evidence="7">
    <location>
        <begin position="301"/>
        <end position="318"/>
    </location>
</feature>
<protein>
    <recommendedName>
        <fullName evidence="10">Transmembrane protein</fullName>
    </recommendedName>
</protein>
<feature type="transmembrane region" description="Helical" evidence="7">
    <location>
        <begin position="338"/>
        <end position="356"/>
    </location>
</feature>
<name>A0AAD5LEN9_PYTIN</name>
<feature type="transmembrane region" description="Helical" evidence="7">
    <location>
        <begin position="218"/>
        <end position="237"/>
    </location>
</feature>
<proteinExistence type="inferred from homology"/>
<organism evidence="8 9">
    <name type="scientific">Pythium insidiosum</name>
    <name type="common">Pythiosis disease agent</name>
    <dbReference type="NCBI Taxonomy" id="114742"/>
    <lineage>
        <taxon>Eukaryota</taxon>
        <taxon>Sar</taxon>
        <taxon>Stramenopiles</taxon>
        <taxon>Oomycota</taxon>
        <taxon>Peronosporomycetes</taxon>
        <taxon>Pythiales</taxon>
        <taxon>Pythiaceae</taxon>
        <taxon>Pythium</taxon>
    </lineage>
</organism>
<feature type="transmembrane region" description="Helical" evidence="7">
    <location>
        <begin position="172"/>
        <end position="197"/>
    </location>
</feature>
<evidence type="ECO:0000256" key="3">
    <source>
        <dbReference type="ARBA" id="ARBA00022448"/>
    </source>
</evidence>
<dbReference type="SUPFAM" id="SSF103473">
    <property type="entry name" value="MFS general substrate transporter"/>
    <property type="match status" value="1"/>
</dbReference>
<reference evidence="8" key="1">
    <citation type="submission" date="2021-12" db="EMBL/GenBank/DDBJ databases">
        <title>Prjna785345.</title>
        <authorList>
            <person name="Rujirawat T."/>
            <person name="Krajaejun T."/>
        </authorList>
    </citation>
    <scope>NUCLEOTIDE SEQUENCE</scope>
    <source>
        <strain evidence="8">Pi057C3</strain>
    </source>
</reference>
<feature type="transmembrane region" description="Helical" evidence="7">
    <location>
        <begin position="249"/>
        <end position="270"/>
    </location>
</feature>
<dbReference type="Pfam" id="PF03092">
    <property type="entry name" value="BT1"/>
    <property type="match status" value="1"/>
</dbReference>
<feature type="transmembrane region" description="Helical" evidence="7">
    <location>
        <begin position="119"/>
        <end position="139"/>
    </location>
</feature>
<gene>
    <name evidence="8" type="ORF">P43SY_000785</name>
</gene>
<keyword evidence="6 7" id="KW-0472">Membrane</keyword>
<feature type="transmembrane region" description="Helical" evidence="7">
    <location>
        <begin position="431"/>
        <end position="451"/>
    </location>
</feature>
<keyword evidence="4 7" id="KW-0812">Transmembrane</keyword>
<dbReference type="InterPro" id="IPR036259">
    <property type="entry name" value="MFS_trans_sf"/>
</dbReference>
<dbReference type="InterPro" id="IPR039309">
    <property type="entry name" value="BT1"/>
</dbReference>
<evidence type="ECO:0000256" key="6">
    <source>
        <dbReference type="ARBA" id="ARBA00023136"/>
    </source>
</evidence>
<comment type="subcellular location">
    <subcellularLocation>
        <location evidence="1">Membrane</location>
        <topology evidence="1">Multi-pass membrane protein</topology>
    </subcellularLocation>
</comment>
<dbReference type="EMBL" id="JAKCXM010000220">
    <property type="protein sequence ID" value="KAJ0398340.1"/>
    <property type="molecule type" value="Genomic_DNA"/>
</dbReference>
<evidence type="ECO:0000256" key="7">
    <source>
        <dbReference type="SAM" id="Phobius"/>
    </source>
</evidence>
<evidence type="ECO:0008006" key="10">
    <source>
        <dbReference type="Google" id="ProtNLM"/>
    </source>
</evidence>
<dbReference type="Proteomes" id="UP001209570">
    <property type="component" value="Unassembled WGS sequence"/>
</dbReference>
<evidence type="ECO:0000313" key="8">
    <source>
        <dbReference type="EMBL" id="KAJ0398340.1"/>
    </source>
</evidence>
<comment type="caution">
    <text evidence="8">The sequence shown here is derived from an EMBL/GenBank/DDBJ whole genome shotgun (WGS) entry which is preliminary data.</text>
</comment>
<evidence type="ECO:0000256" key="5">
    <source>
        <dbReference type="ARBA" id="ARBA00022989"/>
    </source>
</evidence>
<feature type="transmembrane region" description="Helical" evidence="7">
    <location>
        <begin position="146"/>
        <end position="166"/>
    </location>
</feature>
<comment type="similarity">
    <text evidence="2">Belongs to the major facilitator superfamily. Folate-biopterin transporter (TC 2.A.71) family.</text>
</comment>